<dbReference type="InterPro" id="IPR000550">
    <property type="entry name" value="Hppk"/>
</dbReference>
<keyword evidence="6" id="KW-0418">Kinase</keyword>
<evidence type="ECO:0000256" key="6">
    <source>
        <dbReference type="ARBA" id="ARBA00022777"/>
    </source>
</evidence>
<name>A0ABW5R944_9BACL</name>
<dbReference type="InterPro" id="IPR035907">
    <property type="entry name" value="Hppk_sf"/>
</dbReference>
<evidence type="ECO:0000259" key="9">
    <source>
        <dbReference type="PROSITE" id="PS00794"/>
    </source>
</evidence>
<proteinExistence type="predicted"/>
<keyword evidence="11" id="KW-1185">Reference proteome</keyword>
<comment type="catalytic activity">
    <reaction evidence="1">
        <text>6-hydroxymethyl-7,8-dihydropterin + ATP = (7,8-dihydropterin-6-yl)methyl diphosphate + AMP + H(+)</text>
        <dbReference type="Rhea" id="RHEA:11412"/>
        <dbReference type="ChEBI" id="CHEBI:15378"/>
        <dbReference type="ChEBI" id="CHEBI:30616"/>
        <dbReference type="ChEBI" id="CHEBI:44841"/>
        <dbReference type="ChEBI" id="CHEBI:72950"/>
        <dbReference type="ChEBI" id="CHEBI:456215"/>
        <dbReference type="EC" id="2.7.6.3"/>
    </reaction>
</comment>
<sequence>MNTENSVACSAWIGLGSNMGDREHALIQAVTGLHQHDAIEVEGCSALYETDPVGYTEQDSFLNMVVQIRTLLHPEALLAVLLDVEKQQGRVRTMRWGPRTLDLDLLAYEHLQRAYDSHDLILPHPRMHERGFVLVPLVDVLKQTCRPEELAHARKMMDNLEQTEGITRWKTINWQNESVHFAN</sequence>
<reference evidence="11" key="1">
    <citation type="journal article" date="2019" name="Int. J. Syst. Evol. Microbiol.">
        <title>The Global Catalogue of Microorganisms (GCM) 10K type strain sequencing project: providing services to taxonomists for standard genome sequencing and annotation.</title>
        <authorList>
            <consortium name="The Broad Institute Genomics Platform"/>
            <consortium name="The Broad Institute Genome Sequencing Center for Infectious Disease"/>
            <person name="Wu L."/>
            <person name="Ma J."/>
        </authorList>
    </citation>
    <scope>NUCLEOTIDE SEQUENCE [LARGE SCALE GENOMIC DNA]</scope>
    <source>
        <strain evidence="11">KCTC 33676</strain>
    </source>
</reference>
<gene>
    <name evidence="10" type="primary">folK</name>
    <name evidence="10" type="ORF">ACFSUC_07810</name>
</gene>
<dbReference type="Gene3D" id="3.30.70.560">
    <property type="entry name" value="7,8-Dihydro-6-hydroxymethylpterin-pyrophosphokinase HPPK"/>
    <property type="match status" value="1"/>
</dbReference>
<accession>A0ABW5R944</accession>
<dbReference type="RefSeq" id="WP_379928983.1">
    <property type="nucleotide sequence ID" value="NZ_JBHUMM010000012.1"/>
</dbReference>
<evidence type="ECO:0000313" key="10">
    <source>
        <dbReference type="EMBL" id="MFD2671508.1"/>
    </source>
</evidence>
<dbReference type="PROSITE" id="PS00794">
    <property type="entry name" value="HPPK"/>
    <property type="match status" value="1"/>
</dbReference>
<dbReference type="SUPFAM" id="SSF55083">
    <property type="entry name" value="6-hydroxymethyl-7,8-dihydropterin pyrophosphokinase, HPPK"/>
    <property type="match status" value="1"/>
</dbReference>
<dbReference type="EMBL" id="JBHUMM010000012">
    <property type="protein sequence ID" value="MFD2671508.1"/>
    <property type="molecule type" value="Genomic_DNA"/>
</dbReference>
<dbReference type="CDD" id="cd00483">
    <property type="entry name" value="HPPK"/>
    <property type="match status" value="1"/>
</dbReference>
<dbReference type="NCBIfam" id="TIGR01498">
    <property type="entry name" value="folK"/>
    <property type="match status" value="1"/>
</dbReference>
<evidence type="ECO:0000256" key="2">
    <source>
        <dbReference type="ARBA" id="ARBA00005051"/>
    </source>
</evidence>
<comment type="pathway">
    <text evidence="2">Cofactor biosynthesis; tetrahydrofolate biosynthesis; 2-amino-4-hydroxy-6-hydroxymethyl-7,8-dihydropteridine diphosphate from 7,8-dihydroneopterin triphosphate: step 4/4.</text>
</comment>
<keyword evidence="8" id="KW-0289">Folate biosynthesis</keyword>
<organism evidence="10 11">
    <name type="scientific">Marinicrinis sediminis</name>
    <dbReference type="NCBI Taxonomy" id="1652465"/>
    <lineage>
        <taxon>Bacteria</taxon>
        <taxon>Bacillati</taxon>
        <taxon>Bacillota</taxon>
        <taxon>Bacilli</taxon>
        <taxon>Bacillales</taxon>
        <taxon>Paenibacillaceae</taxon>
    </lineage>
</organism>
<evidence type="ECO:0000256" key="8">
    <source>
        <dbReference type="ARBA" id="ARBA00022909"/>
    </source>
</evidence>
<evidence type="ECO:0000256" key="5">
    <source>
        <dbReference type="ARBA" id="ARBA00022741"/>
    </source>
</evidence>
<feature type="domain" description="7,8-dihydro-6-hydroxymethylpterin-pyrophosphokinase" evidence="9">
    <location>
        <begin position="95"/>
        <end position="106"/>
    </location>
</feature>
<dbReference type="PANTHER" id="PTHR43071">
    <property type="entry name" value="2-AMINO-4-HYDROXY-6-HYDROXYMETHYLDIHYDROPTERIDINE PYROPHOSPHOKINASE"/>
    <property type="match status" value="1"/>
</dbReference>
<evidence type="ECO:0000313" key="11">
    <source>
        <dbReference type="Proteomes" id="UP001597497"/>
    </source>
</evidence>
<dbReference type="EC" id="2.7.6.3" evidence="3"/>
<dbReference type="Pfam" id="PF01288">
    <property type="entry name" value="HPPK"/>
    <property type="match status" value="1"/>
</dbReference>
<evidence type="ECO:0000256" key="1">
    <source>
        <dbReference type="ARBA" id="ARBA00000198"/>
    </source>
</evidence>
<dbReference type="Proteomes" id="UP001597497">
    <property type="component" value="Unassembled WGS sequence"/>
</dbReference>
<keyword evidence="7" id="KW-0067">ATP-binding</keyword>
<dbReference type="GO" id="GO:0003848">
    <property type="term" value="F:2-amino-4-hydroxy-6-hydroxymethyldihydropteridine diphosphokinase activity"/>
    <property type="evidence" value="ECO:0007669"/>
    <property type="project" value="UniProtKB-EC"/>
</dbReference>
<protein>
    <recommendedName>
        <fullName evidence="3">2-amino-4-hydroxy-6-hydroxymethyldihydropteridine diphosphokinase</fullName>
        <ecNumber evidence="3">2.7.6.3</ecNumber>
    </recommendedName>
</protein>
<keyword evidence="4 10" id="KW-0808">Transferase</keyword>
<dbReference type="PANTHER" id="PTHR43071:SF1">
    <property type="entry name" value="2-AMINO-4-HYDROXY-6-HYDROXYMETHYLDIHYDROPTERIDINE PYROPHOSPHOKINASE"/>
    <property type="match status" value="1"/>
</dbReference>
<evidence type="ECO:0000256" key="3">
    <source>
        <dbReference type="ARBA" id="ARBA00013253"/>
    </source>
</evidence>
<evidence type="ECO:0000256" key="4">
    <source>
        <dbReference type="ARBA" id="ARBA00022679"/>
    </source>
</evidence>
<keyword evidence="5" id="KW-0547">Nucleotide-binding</keyword>
<evidence type="ECO:0000256" key="7">
    <source>
        <dbReference type="ARBA" id="ARBA00022840"/>
    </source>
</evidence>
<comment type="caution">
    <text evidence="10">The sequence shown here is derived from an EMBL/GenBank/DDBJ whole genome shotgun (WGS) entry which is preliminary data.</text>
</comment>